<keyword evidence="3" id="KW-1185">Reference proteome</keyword>
<feature type="transmembrane region" description="Helical" evidence="1">
    <location>
        <begin position="56"/>
        <end position="74"/>
    </location>
</feature>
<evidence type="ECO:0000313" key="2">
    <source>
        <dbReference type="EMBL" id="MBD2868082.1"/>
    </source>
</evidence>
<keyword evidence="1" id="KW-1133">Transmembrane helix</keyword>
<protein>
    <submittedName>
        <fullName evidence="2">Uncharacterized protein</fullName>
    </submittedName>
</protein>
<dbReference type="Proteomes" id="UP000632125">
    <property type="component" value="Unassembled WGS sequence"/>
</dbReference>
<comment type="caution">
    <text evidence="2">The sequence shown here is derived from an EMBL/GenBank/DDBJ whole genome shotgun (WGS) entry which is preliminary data.</text>
</comment>
<reference evidence="2" key="1">
    <citation type="submission" date="2020-09" db="EMBL/GenBank/DDBJ databases">
        <title>A novel bacterium of genus Paenibacillus, isolated from South China Sea.</title>
        <authorList>
            <person name="Huang H."/>
            <person name="Mo K."/>
            <person name="Hu Y."/>
        </authorList>
    </citation>
    <scope>NUCLEOTIDE SEQUENCE</scope>
    <source>
        <strain evidence="2">IB182493</strain>
    </source>
</reference>
<gene>
    <name evidence="2" type="ORF">IDH41_05810</name>
</gene>
<dbReference type="AlphaFoldDB" id="A0A927H559"/>
<name>A0A927H559_9BACL</name>
<organism evidence="2 3">
    <name type="scientific">Paenibacillus arenilitoris</name>
    <dbReference type="NCBI Taxonomy" id="2772299"/>
    <lineage>
        <taxon>Bacteria</taxon>
        <taxon>Bacillati</taxon>
        <taxon>Bacillota</taxon>
        <taxon>Bacilli</taxon>
        <taxon>Bacillales</taxon>
        <taxon>Paenibacillaceae</taxon>
        <taxon>Paenibacillus</taxon>
    </lineage>
</organism>
<accession>A0A927H559</accession>
<proteinExistence type="predicted"/>
<feature type="transmembrane region" description="Helical" evidence="1">
    <location>
        <begin position="33"/>
        <end position="50"/>
    </location>
</feature>
<evidence type="ECO:0000313" key="3">
    <source>
        <dbReference type="Proteomes" id="UP000632125"/>
    </source>
</evidence>
<dbReference type="EMBL" id="JACXIY010000007">
    <property type="protein sequence ID" value="MBD2868082.1"/>
    <property type="molecule type" value="Genomic_DNA"/>
</dbReference>
<evidence type="ECO:0000256" key="1">
    <source>
        <dbReference type="SAM" id="Phobius"/>
    </source>
</evidence>
<keyword evidence="1" id="KW-0812">Transmembrane</keyword>
<keyword evidence="1" id="KW-0472">Membrane</keyword>
<sequence>MARGIIEGDYVLDFLDFSTYDLDTWTAFFKEHWFVLVVALVALLLIIRIVKTVVKWALVAAIVLGIVIYSGYSMDDLKEIGSKVADTVRQEAVNAMVGEAKDATFSANDDGTFTVKTNNVELTGEPGANEVSIKFRGAPLGKWELDGTIQAFIDQAKQNG</sequence>